<name>A0AAE3EG42_9SPIR</name>
<dbReference type="InterPro" id="IPR004564">
    <property type="entry name" value="OM_lipoprot_carrier_LolA-like"/>
</dbReference>
<evidence type="ECO:0000313" key="3">
    <source>
        <dbReference type="EMBL" id="MCD1653902.1"/>
    </source>
</evidence>
<dbReference type="Gene3D" id="2.50.20.10">
    <property type="entry name" value="Lipoprotein localisation LolA/LolB/LppX"/>
    <property type="match status" value="1"/>
</dbReference>
<dbReference type="EMBL" id="JAINWA010000001">
    <property type="protein sequence ID" value="MCD1653902.1"/>
    <property type="molecule type" value="Genomic_DNA"/>
</dbReference>
<feature type="chain" id="PRO_5042218988" evidence="2">
    <location>
        <begin position="26"/>
        <end position="233"/>
    </location>
</feature>
<protein>
    <submittedName>
        <fullName evidence="3">Outer membrane lipoprotein carrier protein LolA</fullName>
    </submittedName>
</protein>
<dbReference type="SUPFAM" id="SSF89392">
    <property type="entry name" value="Prokaryotic lipoproteins and lipoprotein localization factors"/>
    <property type="match status" value="1"/>
</dbReference>
<keyword evidence="3" id="KW-0449">Lipoprotein</keyword>
<dbReference type="Pfam" id="PF03548">
    <property type="entry name" value="LolA"/>
    <property type="match status" value="1"/>
</dbReference>
<evidence type="ECO:0000256" key="2">
    <source>
        <dbReference type="SAM" id="SignalP"/>
    </source>
</evidence>
<keyword evidence="4" id="KW-1185">Reference proteome</keyword>
<dbReference type="AlphaFoldDB" id="A0AAE3EG42"/>
<proteinExistence type="predicted"/>
<evidence type="ECO:0000256" key="1">
    <source>
        <dbReference type="ARBA" id="ARBA00022729"/>
    </source>
</evidence>
<dbReference type="PANTHER" id="PTHR35869">
    <property type="entry name" value="OUTER-MEMBRANE LIPOPROTEIN CARRIER PROTEIN"/>
    <property type="match status" value="1"/>
</dbReference>
<accession>A0AAE3EG42</accession>
<dbReference type="Proteomes" id="UP001198163">
    <property type="component" value="Unassembled WGS sequence"/>
</dbReference>
<dbReference type="PANTHER" id="PTHR35869:SF1">
    <property type="entry name" value="OUTER-MEMBRANE LIPOPROTEIN CARRIER PROTEIN"/>
    <property type="match status" value="1"/>
</dbReference>
<dbReference type="InterPro" id="IPR029046">
    <property type="entry name" value="LolA/LolB/LppX"/>
</dbReference>
<reference evidence="3" key="1">
    <citation type="submission" date="2021-08" db="EMBL/GenBank/DDBJ databases">
        <title>Comparative analyses of Brucepasteria parasyntrophica and Teretinema zuelzerae.</title>
        <authorList>
            <person name="Song Y."/>
            <person name="Brune A."/>
        </authorList>
    </citation>
    <scope>NUCLEOTIDE SEQUENCE</scope>
    <source>
        <strain evidence="3">DSM 1903</strain>
    </source>
</reference>
<organism evidence="3 4">
    <name type="scientific">Teretinema zuelzerae</name>
    <dbReference type="NCBI Taxonomy" id="156"/>
    <lineage>
        <taxon>Bacteria</taxon>
        <taxon>Pseudomonadati</taxon>
        <taxon>Spirochaetota</taxon>
        <taxon>Spirochaetia</taxon>
        <taxon>Spirochaetales</taxon>
        <taxon>Treponemataceae</taxon>
        <taxon>Teretinema</taxon>
    </lineage>
</organism>
<dbReference type="CDD" id="cd16325">
    <property type="entry name" value="LolA"/>
    <property type="match status" value="1"/>
</dbReference>
<keyword evidence="1 2" id="KW-0732">Signal</keyword>
<sequence length="233" mass="25870">MNRSISGVAFSALFLIFLAPFAVGAQTITTADGFFSSVSEAYEGIQDYSANITITAMTGQRKETMVGRVAFKKPDLLRIDFTKPDEQTIVFTGKLLTIYLPEFNVVLNQSVESGSGTAGASMATPQGLSLLKRYYAVSYETGPEPVQLEENSREKVVVLSLSRRSTTEIFRTIRLMISPETKLIRRIDARTISGDQVQFDFSGYDLNQGILDNRFVYDSPASANMFNDFLFNE</sequence>
<dbReference type="RefSeq" id="WP_230753492.1">
    <property type="nucleotide sequence ID" value="NZ_JAINWA010000001.1"/>
</dbReference>
<comment type="caution">
    <text evidence="3">The sequence shown here is derived from an EMBL/GenBank/DDBJ whole genome shotgun (WGS) entry which is preliminary data.</text>
</comment>
<evidence type="ECO:0000313" key="4">
    <source>
        <dbReference type="Proteomes" id="UP001198163"/>
    </source>
</evidence>
<gene>
    <name evidence="3" type="ORF">K7J14_04205</name>
</gene>
<feature type="signal peptide" evidence="2">
    <location>
        <begin position="1"/>
        <end position="25"/>
    </location>
</feature>